<comment type="caution">
    <text evidence="1">The sequence shown here is derived from an EMBL/GenBank/DDBJ whole genome shotgun (WGS) entry which is preliminary data.</text>
</comment>
<evidence type="ECO:0000313" key="1">
    <source>
        <dbReference type="EMBL" id="KAI4342440.1"/>
    </source>
</evidence>
<reference evidence="2" key="1">
    <citation type="journal article" date="2023" name="Front. Plant Sci.">
        <title>Chromosomal-level genome assembly of Melastoma candidum provides insights into trichome evolution.</title>
        <authorList>
            <person name="Zhong Y."/>
            <person name="Wu W."/>
            <person name="Sun C."/>
            <person name="Zou P."/>
            <person name="Liu Y."/>
            <person name="Dai S."/>
            <person name="Zhou R."/>
        </authorList>
    </citation>
    <scope>NUCLEOTIDE SEQUENCE [LARGE SCALE GENOMIC DNA]</scope>
</reference>
<protein>
    <submittedName>
        <fullName evidence="1">Uncharacterized protein</fullName>
    </submittedName>
</protein>
<gene>
    <name evidence="1" type="ORF">MLD38_027067</name>
</gene>
<dbReference type="EMBL" id="CM042886">
    <property type="protein sequence ID" value="KAI4342440.1"/>
    <property type="molecule type" value="Genomic_DNA"/>
</dbReference>
<organism evidence="1 2">
    <name type="scientific">Melastoma candidum</name>
    <dbReference type="NCBI Taxonomy" id="119954"/>
    <lineage>
        <taxon>Eukaryota</taxon>
        <taxon>Viridiplantae</taxon>
        <taxon>Streptophyta</taxon>
        <taxon>Embryophyta</taxon>
        <taxon>Tracheophyta</taxon>
        <taxon>Spermatophyta</taxon>
        <taxon>Magnoliopsida</taxon>
        <taxon>eudicotyledons</taxon>
        <taxon>Gunneridae</taxon>
        <taxon>Pentapetalae</taxon>
        <taxon>rosids</taxon>
        <taxon>malvids</taxon>
        <taxon>Myrtales</taxon>
        <taxon>Melastomataceae</taxon>
        <taxon>Melastomatoideae</taxon>
        <taxon>Melastomateae</taxon>
        <taxon>Melastoma</taxon>
    </lineage>
</organism>
<dbReference type="Proteomes" id="UP001057402">
    <property type="component" value="Chromosome 7"/>
</dbReference>
<accession>A0ACB9P6R3</accession>
<proteinExistence type="predicted"/>
<name>A0ACB9P6R3_9MYRT</name>
<keyword evidence="2" id="KW-1185">Reference proteome</keyword>
<evidence type="ECO:0000313" key="2">
    <source>
        <dbReference type="Proteomes" id="UP001057402"/>
    </source>
</evidence>
<sequence>MSVRSGSVKVVIIDTRYVKTDPASFKSVVQKLTGKDSKVPDGEESGMRRDLWFNELDRSMKEEEEEEKGD</sequence>